<dbReference type="AlphaFoldDB" id="A0A857JEZ0"/>
<feature type="binding site" evidence="8">
    <location>
        <position position="136"/>
    </location>
    <ligand>
        <name>ATP</name>
        <dbReference type="ChEBI" id="CHEBI:30616"/>
    </ligand>
</feature>
<evidence type="ECO:0000256" key="6">
    <source>
        <dbReference type="ARBA" id="ARBA00022840"/>
    </source>
</evidence>
<keyword evidence="10" id="KW-1185">Reference proteome</keyword>
<protein>
    <recommendedName>
        <fullName evidence="8">Protein nucleotidyltransferase YdiU</fullName>
        <ecNumber evidence="8">2.7.7.-</ecNumber>
    </recommendedName>
    <alternativeName>
        <fullName evidence="8">Protein adenylyltransferase YdiU</fullName>
        <ecNumber evidence="8">2.7.7.108</ecNumber>
    </alternativeName>
    <alternativeName>
        <fullName evidence="8">Protein uridylyltransferase YdiU</fullName>
        <ecNumber evidence="8">2.7.7.-</ecNumber>
    </alternativeName>
</protein>
<feature type="binding site" evidence="8">
    <location>
        <position position="243"/>
    </location>
    <ligand>
        <name>ATP</name>
        <dbReference type="ChEBI" id="CHEBI:30616"/>
    </ligand>
</feature>
<keyword evidence="4 8" id="KW-0479">Metal-binding</keyword>
<dbReference type="Proteomes" id="UP000464524">
    <property type="component" value="Chromosome"/>
</dbReference>
<dbReference type="RefSeq" id="WP_160178439.1">
    <property type="nucleotide sequence ID" value="NZ_CP047656.1"/>
</dbReference>
<dbReference type="InterPro" id="IPR003846">
    <property type="entry name" value="SelO"/>
</dbReference>
<feature type="binding site" evidence="8">
    <location>
        <position position="324"/>
    </location>
    <ligand>
        <name>Mg(2+)</name>
        <dbReference type="ChEBI" id="CHEBI:18420"/>
    </ligand>
</feature>
<sequence length="567" mass="63814">MANQPITDVPKSVHTLEDLASLSDYSLFDTLNCDPDATETGDDYAPRQVFSGHYVPVKPTPIANPIYIAHSTTFFAELGFDDNLVHTEDFARLFAGDISNVPSPMHRVGWATGYALSIYGTEYIQQCPFGTGNGYGDGRAVSVLEAVIDNKRWEMQLKGGGPTPYCRGGDGRAVLRSSVREFLVQEHMHGLGVPTSRSLCLFVSQSEHVRRPWYSEGSYATNPDMNVSNPVAISTRVAPSFLRVGQLELFARRARVNQHPDALKELEMIVLHVIAREYQNEIDHKLGMAQQVVQLALAFRDRLTTLISHWMRVGYCQGNFNSDNCACGGYTLDYGPFGFVERFDPYYQPWTGGGQHFSFFNQGAAAKTNFDMFCKALQPLLSSTPEALEELNQINLGFASVMQNKMDKMWASKLGLASFDAELFNHLMTLMVQTSVDYTIFFRELSKIPEDISGLSKSFYNAPSDALFEQWALWLQKWRNALNTGQGAQKATQMMERVNPKYTWREWLVVPAYQQASEGDFELVHELQQVLTQPFNEQSNEIESRYYSLKPQVYFDAGGVSHYSCSS</sequence>
<comment type="similarity">
    <text evidence="1 8">Belongs to the SELO family.</text>
</comment>
<dbReference type="OrthoDB" id="9776281at2"/>
<feature type="binding site" evidence="8">
    <location>
        <position position="171"/>
    </location>
    <ligand>
        <name>ATP</name>
        <dbReference type="ChEBI" id="CHEBI:30616"/>
    </ligand>
</feature>
<dbReference type="PANTHER" id="PTHR32057:SF14">
    <property type="entry name" value="PROTEIN ADENYLYLTRANSFERASE SELO, MITOCHONDRIAL"/>
    <property type="match status" value="1"/>
</dbReference>
<proteinExistence type="inferred from homology"/>
<dbReference type="EC" id="2.7.7.-" evidence="8"/>
<feature type="binding site" evidence="8">
    <location>
        <position position="158"/>
    </location>
    <ligand>
        <name>ATP</name>
        <dbReference type="ChEBI" id="CHEBI:30616"/>
    </ligand>
</feature>
<dbReference type="GO" id="GO:0030145">
    <property type="term" value="F:manganese ion binding"/>
    <property type="evidence" value="ECO:0007669"/>
    <property type="project" value="UniProtKB-UniRule"/>
</dbReference>
<comment type="catalytic activity">
    <reaction evidence="8">
        <text>L-threonyl-[protein] + ATP = 3-O-(5'-adenylyl)-L-threonyl-[protein] + diphosphate</text>
        <dbReference type="Rhea" id="RHEA:54292"/>
        <dbReference type="Rhea" id="RHEA-COMP:11060"/>
        <dbReference type="Rhea" id="RHEA-COMP:13847"/>
        <dbReference type="ChEBI" id="CHEBI:30013"/>
        <dbReference type="ChEBI" id="CHEBI:30616"/>
        <dbReference type="ChEBI" id="CHEBI:33019"/>
        <dbReference type="ChEBI" id="CHEBI:138113"/>
        <dbReference type="EC" id="2.7.7.108"/>
    </reaction>
</comment>
<comment type="cofactor">
    <cofactor evidence="8">
        <name>Mg(2+)</name>
        <dbReference type="ChEBI" id="CHEBI:18420"/>
    </cofactor>
    <cofactor evidence="8">
        <name>Mn(2+)</name>
        <dbReference type="ChEBI" id="CHEBI:29035"/>
    </cofactor>
</comment>
<evidence type="ECO:0000256" key="8">
    <source>
        <dbReference type="HAMAP-Rule" id="MF_00692"/>
    </source>
</evidence>
<comment type="catalytic activity">
    <reaction evidence="8">
        <text>L-tyrosyl-[protein] + ATP = O-(5'-adenylyl)-L-tyrosyl-[protein] + diphosphate</text>
        <dbReference type="Rhea" id="RHEA:54288"/>
        <dbReference type="Rhea" id="RHEA-COMP:10136"/>
        <dbReference type="Rhea" id="RHEA-COMP:13846"/>
        <dbReference type="ChEBI" id="CHEBI:30616"/>
        <dbReference type="ChEBI" id="CHEBI:33019"/>
        <dbReference type="ChEBI" id="CHEBI:46858"/>
        <dbReference type="ChEBI" id="CHEBI:83624"/>
        <dbReference type="EC" id="2.7.7.108"/>
    </reaction>
</comment>
<evidence type="ECO:0000256" key="3">
    <source>
        <dbReference type="ARBA" id="ARBA00022695"/>
    </source>
</evidence>
<evidence type="ECO:0000313" key="9">
    <source>
        <dbReference type="EMBL" id="QHJ10579.1"/>
    </source>
</evidence>
<keyword evidence="7 8" id="KW-0460">Magnesium</keyword>
<dbReference type="EMBL" id="CP047656">
    <property type="protein sequence ID" value="QHJ10579.1"/>
    <property type="molecule type" value="Genomic_DNA"/>
</dbReference>
<evidence type="ECO:0000256" key="7">
    <source>
        <dbReference type="ARBA" id="ARBA00022842"/>
    </source>
</evidence>
<dbReference type="EC" id="2.7.7.108" evidence="8"/>
<feature type="binding site" evidence="8">
    <location>
        <position position="138"/>
    </location>
    <ligand>
        <name>ATP</name>
        <dbReference type="ChEBI" id="CHEBI:30616"/>
    </ligand>
</feature>
<keyword evidence="6 8" id="KW-0067">ATP-binding</keyword>
<feature type="binding site" evidence="8">
    <location>
        <position position="333"/>
    </location>
    <ligand>
        <name>ATP</name>
        <dbReference type="ChEBI" id="CHEBI:30616"/>
    </ligand>
</feature>
<comment type="function">
    <text evidence="8">Nucleotidyltransferase involved in the post-translational modification of proteins. It can catalyze the addition of adenosine monophosphate (AMP) or uridine monophosphate (UMP) to a protein, resulting in modifications known as AMPylation and UMPylation.</text>
</comment>
<organism evidence="9 10">
    <name type="scientific">Paraglaciecola mesophila</name>
    <dbReference type="NCBI Taxonomy" id="197222"/>
    <lineage>
        <taxon>Bacteria</taxon>
        <taxon>Pseudomonadati</taxon>
        <taxon>Pseudomonadota</taxon>
        <taxon>Gammaproteobacteria</taxon>
        <taxon>Alteromonadales</taxon>
        <taxon>Alteromonadaceae</taxon>
        <taxon>Paraglaciecola</taxon>
    </lineage>
</organism>
<reference evidence="9 10" key="1">
    <citation type="submission" date="2019-12" db="EMBL/GenBank/DDBJ databases">
        <title>Genome sequencing and assembly of endphytes of Porphyra tenera.</title>
        <authorList>
            <person name="Park J.M."/>
            <person name="Shin R."/>
            <person name="Jo S.H."/>
        </authorList>
    </citation>
    <scope>NUCLEOTIDE SEQUENCE [LARGE SCALE GENOMIC DNA]</scope>
    <source>
        <strain evidence="9 10">GPM4</strain>
    </source>
</reference>
<accession>A0A857JEZ0</accession>
<gene>
    <name evidence="8" type="primary">ydiU</name>
    <name evidence="8" type="synonym">selO</name>
    <name evidence="9" type="ORF">FX988_00793</name>
</gene>
<dbReference type="GO" id="GO:0005524">
    <property type="term" value="F:ATP binding"/>
    <property type="evidence" value="ECO:0007669"/>
    <property type="project" value="UniProtKB-UniRule"/>
</dbReference>
<dbReference type="GO" id="GO:0070733">
    <property type="term" value="F:AMPylase activity"/>
    <property type="evidence" value="ECO:0007669"/>
    <property type="project" value="UniProtKB-EC"/>
</dbReference>
<feature type="binding site" evidence="8">
    <location>
        <position position="170"/>
    </location>
    <ligand>
        <name>ATP</name>
        <dbReference type="ChEBI" id="CHEBI:30616"/>
    </ligand>
</feature>
<feature type="binding site" evidence="8">
    <location>
        <position position="236"/>
    </location>
    <ligand>
        <name>ATP</name>
        <dbReference type="ChEBI" id="CHEBI:30616"/>
    </ligand>
</feature>
<keyword evidence="5 8" id="KW-0547">Nucleotide-binding</keyword>
<evidence type="ECO:0000256" key="1">
    <source>
        <dbReference type="ARBA" id="ARBA00009747"/>
    </source>
</evidence>
<dbReference type="Pfam" id="PF02696">
    <property type="entry name" value="SelO"/>
    <property type="match status" value="1"/>
</dbReference>
<feature type="binding site" evidence="8">
    <location>
        <position position="139"/>
    </location>
    <ligand>
        <name>ATP</name>
        <dbReference type="ChEBI" id="CHEBI:30616"/>
    </ligand>
</feature>
<dbReference type="HAMAP" id="MF_00692">
    <property type="entry name" value="SelO"/>
    <property type="match status" value="1"/>
</dbReference>
<evidence type="ECO:0000256" key="2">
    <source>
        <dbReference type="ARBA" id="ARBA00022679"/>
    </source>
</evidence>
<keyword evidence="8" id="KW-0464">Manganese</keyword>
<evidence type="ECO:0000313" key="10">
    <source>
        <dbReference type="Proteomes" id="UP000464524"/>
    </source>
</evidence>
<dbReference type="KEGG" id="pmes:FX988_00793"/>
<dbReference type="GO" id="GO:0000287">
    <property type="term" value="F:magnesium ion binding"/>
    <property type="evidence" value="ECO:0007669"/>
    <property type="project" value="UniProtKB-UniRule"/>
</dbReference>
<evidence type="ECO:0000256" key="5">
    <source>
        <dbReference type="ARBA" id="ARBA00022741"/>
    </source>
</evidence>
<comment type="catalytic activity">
    <reaction evidence="8">
        <text>L-seryl-[protein] + UTP = O-(5'-uridylyl)-L-seryl-[protein] + diphosphate</text>
        <dbReference type="Rhea" id="RHEA:64604"/>
        <dbReference type="Rhea" id="RHEA-COMP:9863"/>
        <dbReference type="Rhea" id="RHEA-COMP:16635"/>
        <dbReference type="ChEBI" id="CHEBI:29999"/>
        <dbReference type="ChEBI" id="CHEBI:33019"/>
        <dbReference type="ChEBI" id="CHEBI:46398"/>
        <dbReference type="ChEBI" id="CHEBI:156051"/>
    </reaction>
</comment>
<evidence type="ECO:0000256" key="4">
    <source>
        <dbReference type="ARBA" id="ARBA00022723"/>
    </source>
</evidence>
<dbReference type="PANTHER" id="PTHR32057">
    <property type="entry name" value="PROTEIN ADENYLYLTRANSFERASE SELO, MITOCHONDRIAL"/>
    <property type="match status" value="1"/>
</dbReference>
<keyword evidence="3 8" id="KW-0548">Nucleotidyltransferase</keyword>
<feature type="binding site" evidence="8">
    <location>
        <position position="333"/>
    </location>
    <ligand>
        <name>Mg(2+)</name>
        <dbReference type="ChEBI" id="CHEBI:18420"/>
    </ligand>
</feature>
<comment type="catalytic activity">
    <reaction evidence="8">
        <text>L-seryl-[protein] + ATP = 3-O-(5'-adenylyl)-L-seryl-[protein] + diphosphate</text>
        <dbReference type="Rhea" id="RHEA:58120"/>
        <dbReference type="Rhea" id="RHEA-COMP:9863"/>
        <dbReference type="Rhea" id="RHEA-COMP:15073"/>
        <dbReference type="ChEBI" id="CHEBI:29999"/>
        <dbReference type="ChEBI" id="CHEBI:30616"/>
        <dbReference type="ChEBI" id="CHEBI:33019"/>
        <dbReference type="ChEBI" id="CHEBI:142516"/>
        <dbReference type="EC" id="2.7.7.108"/>
    </reaction>
</comment>
<keyword evidence="2 8" id="KW-0808">Transferase</keyword>
<feature type="active site" description="Proton acceptor" evidence="8">
    <location>
        <position position="323"/>
    </location>
</feature>
<name>A0A857JEZ0_9ALTE</name>
<comment type="catalytic activity">
    <reaction evidence="8">
        <text>L-histidyl-[protein] + UTP = N(tele)-(5'-uridylyl)-L-histidyl-[protein] + diphosphate</text>
        <dbReference type="Rhea" id="RHEA:83891"/>
        <dbReference type="Rhea" id="RHEA-COMP:9745"/>
        <dbReference type="Rhea" id="RHEA-COMP:20239"/>
        <dbReference type="ChEBI" id="CHEBI:29979"/>
        <dbReference type="ChEBI" id="CHEBI:33019"/>
        <dbReference type="ChEBI" id="CHEBI:46398"/>
        <dbReference type="ChEBI" id="CHEBI:233474"/>
    </reaction>
</comment>
<comment type="catalytic activity">
    <reaction evidence="8">
        <text>L-tyrosyl-[protein] + UTP = O-(5'-uridylyl)-L-tyrosyl-[protein] + diphosphate</text>
        <dbReference type="Rhea" id="RHEA:83887"/>
        <dbReference type="Rhea" id="RHEA-COMP:10136"/>
        <dbReference type="Rhea" id="RHEA-COMP:20238"/>
        <dbReference type="ChEBI" id="CHEBI:33019"/>
        <dbReference type="ChEBI" id="CHEBI:46398"/>
        <dbReference type="ChEBI" id="CHEBI:46858"/>
        <dbReference type="ChEBI" id="CHEBI:90602"/>
    </reaction>
</comment>